<dbReference type="Proteomes" id="UP001501410">
    <property type="component" value="Unassembled WGS sequence"/>
</dbReference>
<keyword evidence="6" id="KW-0067">ATP-binding</keyword>
<dbReference type="NCBIfam" id="TIGR00614">
    <property type="entry name" value="recQ_fam"/>
    <property type="match status" value="1"/>
</dbReference>
<comment type="similarity">
    <text evidence="1">Belongs to the helicase family. RecQ subfamily.</text>
</comment>
<dbReference type="EMBL" id="BAABEZ010000022">
    <property type="protein sequence ID" value="GAA4457105.1"/>
    <property type="molecule type" value="Genomic_DNA"/>
</dbReference>
<dbReference type="SMART" id="SM00487">
    <property type="entry name" value="DEXDc"/>
    <property type="match status" value="1"/>
</dbReference>
<evidence type="ECO:0000256" key="3">
    <source>
        <dbReference type="ARBA" id="ARBA00022741"/>
    </source>
</evidence>
<dbReference type="SMART" id="SM00490">
    <property type="entry name" value="HELICc"/>
    <property type="match status" value="1"/>
</dbReference>
<evidence type="ECO:0000256" key="1">
    <source>
        <dbReference type="ARBA" id="ARBA00005446"/>
    </source>
</evidence>
<dbReference type="InterPro" id="IPR014001">
    <property type="entry name" value="Helicase_ATP-bd"/>
</dbReference>
<reference evidence="16" key="1">
    <citation type="journal article" date="2019" name="Int. J. Syst. Evol. Microbiol.">
        <title>The Global Catalogue of Microorganisms (GCM) 10K type strain sequencing project: providing services to taxonomists for standard genome sequencing and annotation.</title>
        <authorList>
            <consortium name="The Broad Institute Genomics Platform"/>
            <consortium name="The Broad Institute Genome Sequencing Center for Infectious Disease"/>
            <person name="Wu L."/>
            <person name="Ma J."/>
        </authorList>
    </citation>
    <scope>NUCLEOTIDE SEQUENCE [LARGE SCALE GENOMIC DNA]</scope>
    <source>
        <strain evidence="16">JCM 31921</strain>
    </source>
</reference>
<dbReference type="Pfam" id="PF00270">
    <property type="entry name" value="DEAD"/>
    <property type="match status" value="1"/>
</dbReference>
<evidence type="ECO:0000256" key="8">
    <source>
        <dbReference type="ARBA" id="ARBA00023235"/>
    </source>
</evidence>
<dbReference type="RefSeq" id="WP_344827244.1">
    <property type="nucleotide sequence ID" value="NZ_BAABEZ010000022.1"/>
</dbReference>
<keyword evidence="16" id="KW-1185">Reference proteome</keyword>
<dbReference type="PROSITE" id="PS51194">
    <property type="entry name" value="HELICASE_CTER"/>
    <property type="match status" value="1"/>
</dbReference>
<gene>
    <name evidence="15" type="ORF">GCM10023092_23440</name>
</gene>
<dbReference type="PANTHER" id="PTHR13710:SF105">
    <property type="entry name" value="ATP-DEPENDENT DNA HELICASE Q1"/>
    <property type="match status" value="1"/>
</dbReference>
<keyword evidence="5 15" id="KW-0347">Helicase</keyword>
<dbReference type="Pfam" id="PF16124">
    <property type="entry name" value="RecQ_Zn_bind"/>
    <property type="match status" value="1"/>
</dbReference>
<organism evidence="15 16">
    <name type="scientific">Rurimicrobium arvi</name>
    <dbReference type="NCBI Taxonomy" id="2049916"/>
    <lineage>
        <taxon>Bacteria</taxon>
        <taxon>Pseudomonadati</taxon>
        <taxon>Bacteroidota</taxon>
        <taxon>Chitinophagia</taxon>
        <taxon>Chitinophagales</taxon>
        <taxon>Chitinophagaceae</taxon>
        <taxon>Rurimicrobium</taxon>
    </lineage>
</organism>
<evidence type="ECO:0000256" key="4">
    <source>
        <dbReference type="ARBA" id="ARBA00022801"/>
    </source>
</evidence>
<dbReference type="InterPro" id="IPR004589">
    <property type="entry name" value="DNA_helicase_ATP-dep_RecQ"/>
</dbReference>
<feature type="domain" description="Helicase C-terminal" evidence="14">
    <location>
        <begin position="214"/>
        <end position="380"/>
    </location>
</feature>
<evidence type="ECO:0000256" key="10">
    <source>
        <dbReference type="ARBA" id="ARBA00034808"/>
    </source>
</evidence>
<evidence type="ECO:0000256" key="11">
    <source>
        <dbReference type="ARBA" id="ARBA00044535"/>
    </source>
</evidence>
<comment type="caution">
    <text evidence="15">The sequence shown here is derived from an EMBL/GenBank/DDBJ whole genome shotgun (WGS) entry which is preliminary data.</text>
</comment>
<dbReference type="InterPro" id="IPR032284">
    <property type="entry name" value="RecQ_Zn-bd"/>
</dbReference>
<keyword evidence="8" id="KW-0413">Isomerase</keyword>
<dbReference type="InterPro" id="IPR036388">
    <property type="entry name" value="WH-like_DNA-bd_sf"/>
</dbReference>
<keyword evidence="7" id="KW-0238">DNA-binding</keyword>
<name>A0ABP8MW15_9BACT</name>
<evidence type="ECO:0000256" key="2">
    <source>
        <dbReference type="ARBA" id="ARBA00022723"/>
    </source>
</evidence>
<feature type="domain" description="Helicase ATP-binding" evidence="13">
    <location>
        <begin position="25"/>
        <end position="193"/>
    </location>
</feature>
<evidence type="ECO:0000256" key="12">
    <source>
        <dbReference type="ARBA" id="ARBA00044550"/>
    </source>
</evidence>
<comment type="catalytic activity">
    <reaction evidence="9">
        <text>Couples ATP hydrolysis with the unwinding of duplex DNA by translocating in the 3'-5' direction.</text>
        <dbReference type="EC" id="5.6.2.4"/>
    </reaction>
</comment>
<evidence type="ECO:0000256" key="5">
    <source>
        <dbReference type="ARBA" id="ARBA00022806"/>
    </source>
</evidence>
<evidence type="ECO:0000313" key="16">
    <source>
        <dbReference type="Proteomes" id="UP001501410"/>
    </source>
</evidence>
<keyword evidence="3" id="KW-0547">Nucleotide-binding</keyword>
<dbReference type="Gene3D" id="3.40.50.300">
    <property type="entry name" value="P-loop containing nucleotide triphosphate hydrolases"/>
    <property type="match status" value="2"/>
</dbReference>
<keyword evidence="2" id="KW-0479">Metal-binding</keyword>
<protein>
    <recommendedName>
        <fullName evidence="11">ATP-dependent DNA helicase RecQ</fullName>
        <ecNumber evidence="10">5.6.2.4</ecNumber>
    </recommendedName>
    <alternativeName>
        <fullName evidence="12">DNA 3'-5' helicase RecQ</fullName>
    </alternativeName>
</protein>
<dbReference type="CDD" id="cd18794">
    <property type="entry name" value="SF2_C_RecQ"/>
    <property type="match status" value="1"/>
</dbReference>
<dbReference type="SUPFAM" id="SSF52540">
    <property type="entry name" value="P-loop containing nucleoside triphosphate hydrolases"/>
    <property type="match status" value="1"/>
</dbReference>
<dbReference type="CDD" id="cd17920">
    <property type="entry name" value="DEXHc_RecQ"/>
    <property type="match status" value="1"/>
</dbReference>
<dbReference type="PANTHER" id="PTHR13710">
    <property type="entry name" value="DNA HELICASE RECQ FAMILY MEMBER"/>
    <property type="match status" value="1"/>
</dbReference>
<evidence type="ECO:0000259" key="14">
    <source>
        <dbReference type="PROSITE" id="PS51194"/>
    </source>
</evidence>
<evidence type="ECO:0000259" key="13">
    <source>
        <dbReference type="PROSITE" id="PS51192"/>
    </source>
</evidence>
<evidence type="ECO:0000313" key="15">
    <source>
        <dbReference type="EMBL" id="GAA4457105.1"/>
    </source>
</evidence>
<dbReference type="PROSITE" id="PS51192">
    <property type="entry name" value="HELICASE_ATP_BIND_1"/>
    <property type="match status" value="1"/>
</dbReference>
<dbReference type="InterPro" id="IPR001650">
    <property type="entry name" value="Helicase_C-like"/>
</dbReference>
<sequence length="635" mass="72319">MSSAREVLQQYWGYDAFRELQEPIIATVLKGADCIALLPTGGGKSLCYQVPALLMEGLTLVVSPLISLMQDQVQRLQEQGINAAYLHSGLSAQQVQGILAEAEKGTLKLLYVSPERLQNRLFRQALPYLKIALIAVDEAHCISQWGHDFRPEYLQIKTLREEGRQIPILALTASATHKVLADIQQQLGISTAAVFRKSFARPNIHYTIHYTENKLQDTVNFFRHNEHCAIIYCRSRRRTQEMSALLQQNGIQAAAFHAGLPREQRHAVQQAWMQNELQVMVATTAFGMGIDKPDVRTVLHLESPENLEAYYQETGRAGRDGQPSRAILLYGNYDLQRLGESVEQHFPPEDYLRRIYQYVCDFLQIPTGTELDDYYEFDLETFLKNFRLESVPATHALRLLAQEGLWSLNDAVFRPAQIQVTASRNTLDQVQEQYPRLSVVITGMLRLYTGIFHYPVPVNVFGLARKLQLKKDDLETMLLQLHAMNLIEFKPAHSGPMIHVHHYRVPSRDLIIDHKRIARLRENEKFRTESMTAFLQNRDTCVNRMLLAYFDETAPEWCGHCYICAKRSAPAEPKASLEQRIVQLLETHESLSLQELLHAMNPSDTTATIECIRQMTESGLIITDGLGNITLPGRS</sequence>
<dbReference type="Pfam" id="PF00271">
    <property type="entry name" value="Helicase_C"/>
    <property type="match status" value="1"/>
</dbReference>
<evidence type="ECO:0000256" key="6">
    <source>
        <dbReference type="ARBA" id="ARBA00022840"/>
    </source>
</evidence>
<evidence type="ECO:0000256" key="9">
    <source>
        <dbReference type="ARBA" id="ARBA00034617"/>
    </source>
</evidence>
<dbReference type="GO" id="GO:0004386">
    <property type="term" value="F:helicase activity"/>
    <property type="evidence" value="ECO:0007669"/>
    <property type="project" value="UniProtKB-KW"/>
</dbReference>
<dbReference type="InterPro" id="IPR027417">
    <property type="entry name" value="P-loop_NTPase"/>
</dbReference>
<dbReference type="InterPro" id="IPR011545">
    <property type="entry name" value="DEAD/DEAH_box_helicase_dom"/>
</dbReference>
<proteinExistence type="inferred from homology"/>
<keyword evidence="4" id="KW-0378">Hydrolase</keyword>
<dbReference type="EC" id="5.6.2.4" evidence="10"/>
<evidence type="ECO:0000256" key="7">
    <source>
        <dbReference type="ARBA" id="ARBA00023125"/>
    </source>
</evidence>
<accession>A0ABP8MW15</accession>
<dbReference type="Gene3D" id="1.10.10.10">
    <property type="entry name" value="Winged helix-like DNA-binding domain superfamily/Winged helix DNA-binding domain"/>
    <property type="match status" value="1"/>
</dbReference>